<evidence type="ECO:0000313" key="2">
    <source>
        <dbReference type="Proteomes" id="UP000324705"/>
    </source>
</evidence>
<dbReference type="EMBL" id="LT934124">
    <property type="protein sequence ID" value="VAI88353.1"/>
    <property type="molecule type" value="Genomic_DNA"/>
</dbReference>
<reference evidence="1 2" key="1">
    <citation type="submission" date="2017-09" db="EMBL/GenBank/DDBJ databases">
        <authorList>
            <consortium name="International Durum Wheat Genome Sequencing Consortium (IDWGSC)"/>
            <person name="Milanesi L."/>
        </authorList>
    </citation>
    <scope>NUCLEOTIDE SEQUENCE [LARGE SCALE GENOMIC DNA]</scope>
    <source>
        <strain evidence="2">cv. Svevo</strain>
    </source>
</reference>
<organism evidence="1 2">
    <name type="scientific">Triticum turgidum subsp. durum</name>
    <name type="common">Durum wheat</name>
    <name type="synonym">Triticum durum</name>
    <dbReference type="NCBI Taxonomy" id="4567"/>
    <lineage>
        <taxon>Eukaryota</taxon>
        <taxon>Viridiplantae</taxon>
        <taxon>Streptophyta</taxon>
        <taxon>Embryophyta</taxon>
        <taxon>Tracheophyta</taxon>
        <taxon>Spermatophyta</taxon>
        <taxon>Magnoliopsida</taxon>
        <taxon>Liliopsida</taxon>
        <taxon>Poales</taxon>
        <taxon>Poaceae</taxon>
        <taxon>BOP clade</taxon>
        <taxon>Pooideae</taxon>
        <taxon>Triticodae</taxon>
        <taxon>Triticeae</taxon>
        <taxon>Triticinae</taxon>
        <taxon>Triticum</taxon>
    </lineage>
</organism>
<dbReference type="PANTHER" id="PTHR33085:SF42">
    <property type="entry name" value="DUF1618 DOMAIN-CONTAINING PROTEIN"/>
    <property type="match status" value="1"/>
</dbReference>
<dbReference type="InterPro" id="IPR012871">
    <property type="entry name" value="DUF1668_ORYSA"/>
</dbReference>
<dbReference type="Proteomes" id="UP000324705">
    <property type="component" value="Chromosome 7B"/>
</dbReference>
<dbReference type="Pfam" id="PF07893">
    <property type="entry name" value="DUF1668"/>
    <property type="match status" value="1"/>
</dbReference>
<keyword evidence="2" id="KW-1185">Reference proteome</keyword>
<dbReference type="Gramene" id="TRITD7Bv1G122970.1">
    <property type="protein sequence ID" value="TRITD7Bv1G122970.1"/>
    <property type="gene ID" value="TRITD7Bv1G122970"/>
</dbReference>
<proteinExistence type="predicted"/>
<dbReference type="PANTHER" id="PTHR33085">
    <property type="entry name" value="OS12G0113100 PROTEIN-RELATED"/>
    <property type="match status" value="1"/>
</dbReference>
<dbReference type="OMA" id="RILLMHP"/>
<name>A0A9R1C133_TRITD</name>
<protein>
    <submittedName>
        <fullName evidence="1">Uncharacterized protein</fullName>
    </submittedName>
</protein>
<gene>
    <name evidence="1" type="ORF">TRITD_7Bv1G122970</name>
</gene>
<sequence>MPKQRHGKRLGALELEPRPRQDHLYLVFDDWSFGYTIRKVNTSNRFNPPVQRLPRPFFKLEAPHESPEYFASAFGTRILLMHPRDPAGHNLSGSFFPMLDVRSRSLTFGPGLEFPIHPVYLAVGNKLFIIAEASFEMLYLDPQSGSEWSWELLPHPPFQIYDVCSYALYGHSLLVSTENEAFAATFTFDTVKSSWKQLGKWVLPFEGRGHFDPHLGAFVGLSKDPDTLGQLICCYMHTSDTGHTLELKLSKEKLFSEDPALRHIGATLVYMESQSKFCLVECVSIVDDSADQELKEEEDLPQSGCCLCCLTTFYLCHDMNGDPTTGRSCMVQYYEVPRATSMLFLQDPVAFWM</sequence>
<accession>A0A9R1C133</accession>
<evidence type="ECO:0000313" key="1">
    <source>
        <dbReference type="EMBL" id="VAI88353.1"/>
    </source>
</evidence>
<dbReference type="AlphaFoldDB" id="A0A9R1C133"/>